<evidence type="ECO:0000313" key="3">
    <source>
        <dbReference type="EMBL" id="QOZ66633.1"/>
    </source>
</evidence>
<evidence type="ECO:0000259" key="2">
    <source>
        <dbReference type="Pfam" id="PF01321"/>
    </source>
</evidence>
<reference evidence="3 4" key="1">
    <citation type="submission" date="2018-06" db="EMBL/GenBank/DDBJ databases">
        <title>Comparative genomics of Bradyrhizobium nodulating Arachidis hypogaea.</title>
        <authorList>
            <person name="Li Y."/>
        </authorList>
    </citation>
    <scope>NUCLEOTIDE SEQUENCE [LARGE SCALE GENOMIC DNA]</scope>
    <source>
        <strain evidence="3 4">CCBAU 051107</strain>
    </source>
</reference>
<evidence type="ECO:0000313" key="4">
    <source>
        <dbReference type="Proteomes" id="UP000594015"/>
    </source>
</evidence>
<dbReference type="EMBL" id="CP030050">
    <property type="protein sequence ID" value="QOZ66633.1"/>
    <property type="molecule type" value="Genomic_DNA"/>
</dbReference>
<organism evidence="3 4">
    <name type="scientific">Bradyrhizobium arachidis</name>
    <dbReference type="NCBI Taxonomy" id="858423"/>
    <lineage>
        <taxon>Bacteria</taxon>
        <taxon>Pseudomonadati</taxon>
        <taxon>Pseudomonadota</taxon>
        <taxon>Alphaproteobacteria</taxon>
        <taxon>Hyphomicrobiales</taxon>
        <taxon>Nitrobacteraceae</taxon>
        <taxon>Bradyrhizobium</taxon>
    </lineage>
</organism>
<protein>
    <submittedName>
        <fullName evidence="3">M24 family metallopeptidase</fullName>
    </submittedName>
</protein>
<dbReference type="KEGG" id="barh:WN72_09825"/>
<dbReference type="Gene3D" id="3.90.230.10">
    <property type="entry name" value="Creatinase/methionine aminopeptidase superfamily"/>
    <property type="match status" value="1"/>
</dbReference>
<dbReference type="PANTHER" id="PTHR46112">
    <property type="entry name" value="AMINOPEPTIDASE"/>
    <property type="match status" value="1"/>
</dbReference>
<proteinExistence type="predicted"/>
<dbReference type="PANTHER" id="PTHR46112:SF2">
    <property type="entry name" value="XAA-PRO AMINOPEPTIDASE P-RELATED"/>
    <property type="match status" value="1"/>
</dbReference>
<dbReference type="AlphaFoldDB" id="A0AAE7NNJ0"/>
<dbReference type="InterPro" id="IPR036005">
    <property type="entry name" value="Creatinase/aminopeptidase-like"/>
</dbReference>
<gene>
    <name evidence="3" type="ORF">WN72_09825</name>
</gene>
<feature type="domain" description="Peptidase M24" evidence="1">
    <location>
        <begin position="168"/>
        <end position="374"/>
    </location>
</feature>
<dbReference type="InterPro" id="IPR050659">
    <property type="entry name" value="Peptidase_M24B"/>
</dbReference>
<dbReference type="InterPro" id="IPR000587">
    <property type="entry name" value="Creatinase_N"/>
</dbReference>
<sequence length="390" mass="42762">MSLTNGPQAFPRSEYLRRVAAVKSEMARLNVEALFVNNPGNLTYLTGFLGRSSAPQCLVVSMQKEEPTFIVRPMDAAAAIYQSFLDRDSIVIYPENLVGNPDTDVYDAVIDFLHDAGLAKSGVGLEGYQLSARAAEKFMRRLPQARIVDVNRTVTWVRTVKSNLEIAVMKEVAAISDAAIMRAEEVIRPGVREPDVVAELLTTLTRGFNGKAGTSLPHVFLNAGPRSATSHICWTEETIEHGTHVNLELSGFRYAYAAPLSRTFSIGVPSDHLRRAHEAQLAGLEAALNAVRPGATCSDVAGAAYRAIEKRGFNKVSRCGYAVGIDWVEQTASLNELDKTELKPNMTFHLVLSNWMMREGDFGYVLSETIRVTESGVETLSAVPPKLFEI</sequence>
<evidence type="ECO:0000259" key="1">
    <source>
        <dbReference type="Pfam" id="PF00557"/>
    </source>
</evidence>
<accession>A0AAE7NNJ0</accession>
<dbReference type="CDD" id="cd01066">
    <property type="entry name" value="APP_MetAP"/>
    <property type="match status" value="1"/>
</dbReference>
<feature type="domain" description="Creatinase N-terminal" evidence="2">
    <location>
        <begin position="18"/>
        <end position="160"/>
    </location>
</feature>
<dbReference type="Gene3D" id="3.40.350.10">
    <property type="entry name" value="Creatinase/prolidase N-terminal domain"/>
    <property type="match status" value="1"/>
</dbReference>
<dbReference type="Pfam" id="PF00557">
    <property type="entry name" value="Peptidase_M24"/>
    <property type="match status" value="1"/>
</dbReference>
<name>A0AAE7NNJ0_9BRAD</name>
<dbReference type="InterPro" id="IPR000994">
    <property type="entry name" value="Pept_M24"/>
</dbReference>
<dbReference type="InterPro" id="IPR029149">
    <property type="entry name" value="Creatin/AminoP/Spt16_N"/>
</dbReference>
<dbReference type="SUPFAM" id="SSF53092">
    <property type="entry name" value="Creatinase/prolidase N-terminal domain"/>
    <property type="match status" value="1"/>
</dbReference>
<dbReference type="Pfam" id="PF01321">
    <property type="entry name" value="Creatinase_N"/>
    <property type="match status" value="1"/>
</dbReference>
<dbReference type="Proteomes" id="UP000594015">
    <property type="component" value="Chromosome"/>
</dbReference>
<dbReference type="RefSeq" id="WP_092218232.1">
    <property type="nucleotide sequence ID" value="NZ_CP030050.1"/>
</dbReference>
<dbReference type="SUPFAM" id="SSF55920">
    <property type="entry name" value="Creatinase/aminopeptidase"/>
    <property type="match status" value="1"/>
</dbReference>